<proteinExistence type="predicted"/>
<keyword evidence="1" id="KW-0808">Transferase</keyword>
<sequence length="462" mass="50716">MPNIVVKFGGSNLKDKSDVTRIIKVIENYGERLIVVVSAFYGVTNYLEESLETLKQGEDVSRTVYSYLHALKRDAVEYHITDTALCEEAWNEIDTCLEELSNLLKGIYLTADASPALCDFVLSYGERLSAIFLSYVLKQRELKSVVAYPEDFGLITDGIFANASVDFKKSKHALMEYFKESKIYVVPGFYGISTKGKVTLLGRGGSDYSAAAIAKCVDAKSLDVWKDVEGFLTSDPREVSQAKNIKHLSYVEAAELAYFGAKILHPRCVEPLIEPNISLRLFHIHGASDDSNPLTIIGGDGYVCASVVKSITHTSEFGILKLKGPGVGSKPGILSVVTTAFSNAGININSVLTSQISINFLLHKNDLHRAKSLIDISTIPSVMEIEHHEDVATIAAIGEGLIDNYGIAARIFSSLAEEKINVRMSCSCASPVVSYFIVSETDRTRAIQAMHRSLFEKKFSPK</sequence>
<gene>
    <name evidence="1" type="ORF">K4L44_06250</name>
</gene>
<organism evidence="1 2">
    <name type="scientific">Halosquirtibacter laminarini</name>
    <dbReference type="NCBI Taxonomy" id="3374600"/>
    <lineage>
        <taxon>Bacteria</taxon>
        <taxon>Pseudomonadati</taxon>
        <taxon>Bacteroidota</taxon>
        <taxon>Bacteroidia</taxon>
        <taxon>Marinilabiliales</taxon>
        <taxon>Prolixibacteraceae</taxon>
        <taxon>Halosquirtibacter</taxon>
    </lineage>
</organism>
<reference evidence="1" key="1">
    <citation type="submission" date="2021-08" db="EMBL/GenBank/DDBJ databases">
        <title>Novel anaerobic bacterium isolated from sea squirt in East Sea, Republic of Korea.</title>
        <authorList>
            <person name="Nguyen T.H."/>
            <person name="Li Z."/>
            <person name="Lee Y.-J."/>
            <person name="Ko J."/>
            <person name="Kim S.-G."/>
        </authorList>
    </citation>
    <scope>NUCLEOTIDE SEQUENCE</scope>
    <source>
        <strain evidence="1">KCTC 25031</strain>
    </source>
</reference>
<name>A0AC61NI95_9BACT</name>
<evidence type="ECO:0000313" key="1">
    <source>
        <dbReference type="EMBL" id="QZE15430.1"/>
    </source>
</evidence>
<dbReference type="EMBL" id="CP081303">
    <property type="protein sequence ID" value="QZE15430.1"/>
    <property type="molecule type" value="Genomic_DNA"/>
</dbReference>
<keyword evidence="2" id="KW-1185">Reference proteome</keyword>
<protein>
    <submittedName>
        <fullName evidence="1">Aspartate kinase</fullName>
    </submittedName>
</protein>
<dbReference type="Proteomes" id="UP000826212">
    <property type="component" value="Chromosome"/>
</dbReference>
<keyword evidence="1" id="KW-0418">Kinase</keyword>
<accession>A0AC61NI95</accession>
<evidence type="ECO:0000313" key="2">
    <source>
        <dbReference type="Proteomes" id="UP000826212"/>
    </source>
</evidence>